<sequence>TMKLRSHIGTDGILLLQMPAEFKDTSVEVVVVVQPLPSEKVKPKYNAWGKLTTKQSIQAAIARMLQLRQEIALDKSSIRSMIEEGRRF</sequence>
<accession>A0ABU8YYG1</accession>
<dbReference type="RefSeq" id="WP_340542611.1">
    <property type="nucleotide sequence ID" value="NZ_JBBLXS010001255.1"/>
</dbReference>
<protein>
    <submittedName>
        <fullName evidence="1">Uncharacterized protein</fullName>
    </submittedName>
</protein>
<evidence type="ECO:0000313" key="2">
    <source>
        <dbReference type="Proteomes" id="UP001384579"/>
    </source>
</evidence>
<name>A0ABU8YYG1_9CYAN</name>
<feature type="non-terminal residue" evidence="1">
    <location>
        <position position="1"/>
    </location>
</feature>
<reference evidence="1 2" key="1">
    <citation type="journal article" date="2020" name="Harmful Algae">
        <title>Molecular and morphological characterization of a novel dihydroanatoxin-a producing Microcoleus species (cyanobacteria) from the Russian River, California, USA.</title>
        <authorList>
            <person name="Conklin K.Y."/>
            <person name="Stancheva R."/>
            <person name="Otten T.G."/>
            <person name="Fadness R."/>
            <person name="Boyer G.L."/>
            <person name="Read B."/>
            <person name="Zhang X."/>
            <person name="Sheath R.G."/>
        </authorList>
    </citation>
    <scope>NUCLEOTIDE SEQUENCE [LARGE SCALE GENOMIC DNA]</scope>
    <source>
        <strain evidence="1 2">PTRS2</strain>
    </source>
</reference>
<gene>
    <name evidence="1" type="ORF">WMG39_32085</name>
</gene>
<evidence type="ECO:0000313" key="1">
    <source>
        <dbReference type="EMBL" id="MEK0189449.1"/>
    </source>
</evidence>
<dbReference type="Proteomes" id="UP001384579">
    <property type="component" value="Unassembled WGS sequence"/>
</dbReference>
<keyword evidence="2" id="KW-1185">Reference proteome</keyword>
<dbReference type="EMBL" id="JBBLXS010001255">
    <property type="protein sequence ID" value="MEK0189449.1"/>
    <property type="molecule type" value="Genomic_DNA"/>
</dbReference>
<proteinExistence type="predicted"/>
<organism evidence="1 2">
    <name type="scientific">Microcoleus anatoxicus PTRS2</name>
    <dbReference type="NCBI Taxonomy" id="2705321"/>
    <lineage>
        <taxon>Bacteria</taxon>
        <taxon>Bacillati</taxon>
        <taxon>Cyanobacteriota</taxon>
        <taxon>Cyanophyceae</taxon>
        <taxon>Oscillatoriophycideae</taxon>
        <taxon>Oscillatoriales</taxon>
        <taxon>Microcoleaceae</taxon>
        <taxon>Microcoleus</taxon>
        <taxon>Microcoleus anatoxicus</taxon>
    </lineage>
</organism>
<comment type="caution">
    <text evidence="1">The sequence shown here is derived from an EMBL/GenBank/DDBJ whole genome shotgun (WGS) entry which is preliminary data.</text>
</comment>